<dbReference type="SUPFAM" id="SSF57938">
    <property type="entry name" value="DnaJ/Hsp40 cysteine-rich domain"/>
    <property type="match status" value="1"/>
</dbReference>
<dbReference type="PRINTS" id="PR00625">
    <property type="entry name" value="JDOMAIN"/>
</dbReference>
<dbReference type="SUPFAM" id="SSF46565">
    <property type="entry name" value="Chaperone J-domain"/>
    <property type="match status" value="1"/>
</dbReference>
<dbReference type="Pfam" id="PF00684">
    <property type="entry name" value="DnaJ_CXXCXGXG"/>
    <property type="match status" value="1"/>
</dbReference>
<feature type="zinc finger region" description="CR-type" evidence="1">
    <location>
        <begin position="111"/>
        <end position="187"/>
    </location>
</feature>
<dbReference type="PROSITE" id="PS50076">
    <property type="entry name" value="DNAJ_2"/>
    <property type="match status" value="1"/>
</dbReference>
<protein>
    <recommendedName>
        <fullName evidence="6">J domain-containing protein</fullName>
    </recommendedName>
</protein>
<organism evidence="4 5">
    <name type="scientific">Candidatus Acidulodesulfobacterium ferriphilum</name>
    <dbReference type="NCBI Taxonomy" id="2597223"/>
    <lineage>
        <taxon>Bacteria</taxon>
        <taxon>Deltaproteobacteria</taxon>
        <taxon>Candidatus Acidulodesulfobacterales</taxon>
        <taxon>Candidatus Acidulodesulfobacterium</taxon>
    </lineage>
</organism>
<dbReference type="InterPro" id="IPR036869">
    <property type="entry name" value="J_dom_sf"/>
</dbReference>
<dbReference type="GO" id="GO:0008270">
    <property type="term" value="F:zinc ion binding"/>
    <property type="evidence" value="ECO:0007669"/>
    <property type="project" value="UniProtKB-KW"/>
</dbReference>
<dbReference type="InterPro" id="IPR036410">
    <property type="entry name" value="HSP_DnaJ_Cys-rich_dom_sf"/>
</dbReference>
<dbReference type="PANTHER" id="PTHR43096:SF10">
    <property type="entry name" value="CHAPERONE PROTEIN DNAJ A6, CHLOROPLASTIC"/>
    <property type="match status" value="1"/>
</dbReference>
<dbReference type="GO" id="GO:0042026">
    <property type="term" value="P:protein refolding"/>
    <property type="evidence" value="ECO:0007669"/>
    <property type="project" value="TreeGrafter"/>
</dbReference>
<evidence type="ECO:0008006" key="6">
    <source>
        <dbReference type="Google" id="ProtNLM"/>
    </source>
</evidence>
<evidence type="ECO:0000259" key="3">
    <source>
        <dbReference type="PROSITE" id="PS51188"/>
    </source>
</evidence>
<evidence type="ECO:0000259" key="2">
    <source>
        <dbReference type="PROSITE" id="PS50076"/>
    </source>
</evidence>
<dbReference type="PROSITE" id="PS51188">
    <property type="entry name" value="ZF_CR"/>
    <property type="match status" value="1"/>
</dbReference>
<accession>A0A519BB98</accession>
<dbReference type="Gene3D" id="1.10.287.110">
    <property type="entry name" value="DnaJ domain"/>
    <property type="match status" value="1"/>
</dbReference>
<evidence type="ECO:0000313" key="5">
    <source>
        <dbReference type="Proteomes" id="UP000320813"/>
    </source>
</evidence>
<keyword evidence="1" id="KW-0862">Zinc</keyword>
<dbReference type="GO" id="GO:0051082">
    <property type="term" value="F:unfolded protein binding"/>
    <property type="evidence" value="ECO:0007669"/>
    <property type="project" value="InterPro"/>
</dbReference>
<dbReference type="Proteomes" id="UP000320813">
    <property type="component" value="Unassembled WGS sequence"/>
</dbReference>
<dbReference type="Pfam" id="PF00226">
    <property type="entry name" value="DnaJ"/>
    <property type="match status" value="1"/>
</dbReference>
<dbReference type="GO" id="GO:0031072">
    <property type="term" value="F:heat shock protein binding"/>
    <property type="evidence" value="ECO:0007669"/>
    <property type="project" value="InterPro"/>
</dbReference>
<feature type="domain" description="CR-type" evidence="3">
    <location>
        <begin position="111"/>
        <end position="187"/>
    </location>
</feature>
<comment type="caution">
    <text evidence="4">The sequence shown here is derived from an EMBL/GenBank/DDBJ whole genome shotgun (WGS) entry which is preliminary data.</text>
</comment>
<sequence length="265" mass="29893">MKDYYSILEIQENAGETLIKSQYKRLASVYHPDKNPNNADKFLDLNEAYRTLMNRALRESYDKDFKEFNNLKKYRSGDKIIPYRTRLRDGGNVNIEIDFTGDVINSKDVQFITKTIQLQRYVKCPDCGGEGRERGTLKAVCPQCNGSGTAKNHSTKINEVCQNCNGYGDIFLYKCKICNGMGRIKASEEITLEFKKDDILNSGAANGNDNGNKIIIFSGRGDDGVFGGKNGDMTVSVKIDDDILNKINNRGNGFFIKRLFSKKIK</sequence>
<feature type="domain" description="J" evidence="2">
    <location>
        <begin position="3"/>
        <end position="65"/>
    </location>
</feature>
<evidence type="ECO:0000256" key="1">
    <source>
        <dbReference type="PROSITE-ProRule" id="PRU00546"/>
    </source>
</evidence>
<dbReference type="InterPro" id="IPR001305">
    <property type="entry name" value="HSP_DnaJ_Cys-rich_dom"/>
</dbReference>
<dbReference type="AlphaFoldDB" id="A0A519BB98"/>
<dbReference type="CDD" id="cd06257">
    <property type="entry name" value="DnaJ"/>
    <property type="match status" value="1"/>
</dbReference>
<reference evidence="4 5" key="1">
    <citation type="submission" date="2019-01" db="EMBL/GenBank/DDBJ databases">
        <title>Insights into ecological role of a new deltaproteobacterial order Candidatus Sinidesulfobacterales (Sva0485) by metagenomics and metatranscriptomics.</title>
        <authorList>
            <person name="Tan S."/>
            <person name="Liu J."/>
            <person name="Fang Y."/>
            <person name="Hedlund B.P."/>
            <person name="Lian Z.H."/>
            <person name="Huang L.Y."/>
            <person name="Li J.T."/>
            <person name="Huang L.N."/>
            <person name="Li W.J."/>
            <person name="Jiang H.C."/>
            <person name="Dong H.L."/>
            <person name="Shu W.S."/>
        </authorList>
    </citation>
    <scope>NUCLEOTIDE SEQUENCE [LARGE SCALE GENOMIC DNA]</scope>
    <source>
        <strain evidence="4">AP3</strain>
    </source>
</reference>
<dbReference type="InterPro" id="IPR001623">
    <property type="entry name" value="DnaJ_domain"/>
</dbReference>
<dbReference type="SMART" id="SM00271">
    <property type="entry name" value="DnaJ"/>
    <property type="match status" value="1"/>
</dbReference>
<dbReference type="GO" id="GO:0005737">
    <property type="term" value="C:cytoplasm"/>
    <property type="evidence" value="ECO:0007669"/>
    <property type="project" value="TreeGrafter"/>
</dbReference>
<keyword evidence="1" id="KW-0479">Metal-binding</keyword>
<keyword evidence="1" id="KW-0863">Zinc-finger</keyword>
<dbReference type="PANTHER" id="PTHR43096">
    <property type="entry name" value="DNAJ HOMOLOG 1, MITOCHONDRIAL-RELATED"/>
    <property type="match status" value="1"/>
</dbReference>
<gene>
    <name evidence="4" type="ORF">EVJ47_05160</name>
</gene>
<dbReference type="Gene3D" id="2.10.230.10">
    <property type="entry name" value="Heat shock protein DnaJ, cysteine-rich domain"/>
    <property type="match status" value="1"/>
</dbReference>
<dbReference type="EMBL" id="SGBD01000002">
    <property type="protein sequence ID" value="RZD14561.1"/>
    <property type="molecule type" value="Genomic_DNA"/>
</dbReference>
<name>A0A519BB98_9DELT</name>
<dbReference type="CDD" id="cd10719">
    <property type="entry name" value="DnaJ_zf"/>
    <property type="match status" value="1"/>
</dbReference>
<evidence type="ECO:0000313" key="4">
    <source>
        <dbReference type="EMBL" id="RZD14561.1"/>
    </source>
</evidence>
<dbReference type="Gene3D" id="2.60.260.20">
    <property type="entry name" value="Urease metallochaperone UreE, N-terminal domain"/>
    <property type="match status" value="1"/>
</dbReference>
<proteinExistence type="predicted"/>